<accession>A0ACC0AB68</accession>
<evidence type="ECO:0000313" key="2">
    <source>
        <dbReference type="Proteomes" id="UP001060085"/>
    </source>
</evidence>
<name>A0ACC0AB68_CATRO</name>
<comment type="caution">
    <text evidence="1">The sequence shown here is derived from an EMBL/GenBank/DDBJ whole genome shotgun (WGS) entry which is preliminary data.</text>
</comment>
<protein>
    <submittedName>
        <fullName evidence="1">Uncharacterized protein</fullName>
    </submittedName>
</protein>
<dbReference type="EMBL" id="CM044706">
    <property type="protein sequence ID" value="KAI5658105.1"/>
    <property type="molecule type" value="Genomic_DNA"/>
</dbReference>
<keyword evidence="2" id="KW-1185">Reference proteome</keyword>
<reference evidence="2" key="1">
    <citation type="journal article" date="2023" name="Nat. Plants">
        <title>Single-cell RNA sequencing provides a high-resolution roadmap for understanding the multicellular compartmentation of specialized metabolism.</title>
        <authorList>
            <person name="Sun S."/>
            <person name="Shen X."/>
            <person name="Li Y."/>
            <person name="Li Y."/>
            <person name="Wang S."/>
            <person name="Li R."/>
            <person name="Zhang H."/>
            <person name="Shen G."/>
            <person name="Guo B."/>
            <person name="Wei J."/>
            <person name="Xu J."/>
            <person name="St-Pierre B."/>
            <person name="Chen S."/>
            <person name="Sun C."/>
        </authorList>
    </citation>
    <scope>NUCLEOTIDE SEQUENCE [LARGE SCALE GENOMIC DNA]</scope>
</reference>
<gene>
    <name evidence="1" type="ORF">M9H77_26898</name>
</gene>
<sequence length="187" mass="22144">MGKKKSKDNKYIYLIITQYILKIRFDHRLYVTIDCERGKGRKNKVSLDDDDEDEKKQVLVKRRDPYRTKKCNSPFQLKEDKLVIEDNWKLYVKDGRHNHKIGVYPHAHAQAARLTDDQLKLTKEFSRCQVAPRDIMVSLLERNPDCVVRYNMLLLEAVGMTPMGKTFTVTTAFMWNKKAETYEWVLQ</sequence>
<dbReference type="Proteomes" id="UP001060085">
    <property type="component" value="Linkage Group LG06"/>
</dbReference>
<evidence type="ECO:0000313" key="1">
    <source>
        <dbReference type="EMBL" id="KAI5658105.1"/>
    </source>
</evidence>
<organism evidence="1 2">
    <name type="scientific">Catharanthus roseus</name>
    <name type="common">Madagascar periwinkle</name>
    <name type="synonym">Vinca rosea</name>
    <dbReference type="NCBI Taxonomy" id="4058"/>
    <lineage>
        <taxon>Eukaryota</taxon>
        <taxon>Viridiplantae</taxon>
        <taxon>Streptophyta</taxon>
        <taxon>Embryophyta</taxon>
        <taxon>Tracheophyta</taxon>
        <taxon>Spermatophyta</taxon>
        <taxon>Magnoliopsida</taxon>
        <taxon>eudicotyledons</taxon>
        <taxon>Gunneridae</taxon>
        <taxon>Pentapetalae</taxon>
        <taxon>asterids</taxon>
        <taxon>lamiids</taxon>
        <taxon>Gentianales</taxon>
        <taxon>Apocynaceae</taxon>
        <taxon>Rauvolfioideae</taxon>
        <taxon>Vinceae</taxon>
        <taxon>Catharanthinae</taxon>
        <taxon>Catharanthus</taxon>
    </lineage>
</organism>
<proteinExistence type="predicted"/>